<keyword evidence="2" id="KW-0560">Oxidoreductase</keyword>
<dbReference type="AlphaFoldDB" id="A0A5D0NIU8"/>
<keyword evidence="2" id="KW-0223">Dioxygenase</keyword>
<dbReference type="GO" id="GO:0016706">
    <property type="term" value="F:2-oxoglutarate-dependent dioxygenase activity"/>
    <property type="evidence" value="ECO:0007669"/>
    <property type="project" value="UniProtKB-ARBA"/>
</dbReference>
<feature type="region of interest" description="Disordered" evidence="1">
    <location>
        <begin position="219"/>
        <end position="238"/>
    </location>
</feature>
<protein>
    <submittedName>
        <fullName evidence="2">Phytanoyl-CoA dioxygenase family protein</fullName>
    </submittedName>
</protein>
<keyword evidence="3" id="KW-1185">Reference proteome</keyword>
<accession>A0A5D0NIU8</accession>
<dbReference type="InterPro" id="IPR008775">
    <property type="entry name" value="Phytyl_CoA_dOase-like"/>
</dbReference>
<dbReference type="EMBL" id="VSFG01000005">
    <property type="protein sequence ID" value="TYB44269.1"/>
    <property type="molecule type" value="Genomic_DNA"/>
</dbReference>
<dbReference type="Proteomes" id="UP000323380">
    <property type="component" value="Unassembled WGS sequence"/>
</dbReference>
<dbReference type="STRING" id="1220554.GCA_001552135_06319"/>
<dbReference type="Pfam" id="PF05721">
    <property type="entry name" value="PhyH"/>
    <property type="match status" value="1"/>
</dbReference>
<dbReference type="SUPFAM" id="SSF51197">
    <property type="entry name" value="Clavaminate synthase-like"/>
    <property type="match status" value="1"/>
</dbReference>
<evidence type="ECO:0000313" key="3">
    <source>
        <dbReference type="Proteomes" id="UP000323380"/>
    </source>
</evidence>
<comment type="caution">
    <text evidence="2">The sequence shown here is derived from an EMBL/GenBank/DDBJ whole genome shotgun (WGS) entry which is preliminary data.</text>
</comment>
<name>A0A5D0NIU8_9ACTN</name>
<evidence type="ECO:0000256" key="1">
    <source>
        <dbReference type="SAM" id="MobiDB-lite"/>
    </source>
</evidence>
<dbReference type="Gene3D" id="2.60.120.620">
    <property type="entry name" value="q2cbj1_9rhob like domain"/>
    <property type="match status" value="1"/>
</dbReference>
<evidence type="ECO:0000313" key="2">
    <source>
        <dbReference type="EMBL" id="TYB44269.1"/>
    </source>
</evidence>
<proteinExistence type="predicted"/>
<sequence length="250" mass="26755">MIDVDAFIEHGFVRVEDAFPRELADECRAIIWNDLGADPDDPSSWPGPIATRPGYGQAPFTAAADTPTLRAAFDALVGEGRWTPRTGLGGFVIRFPGGEPAVVDNWHVDVSFAGPDSSPTDYLSWRANVHSKDRALLMLFLFSDVTEKDAPTRLRIGSHLDVARLLEPEGEDGLDARELASRAEAASADRPTAYATGPAGTVYLCHPFVVHAGQPHHGTVPRFLGQPPLHSAGPIDPSAPVGAAIRHALT</sequence>
<organism evidence="2 3">
    <name type="scientific">Actinomadura chibensis</name>
    <dbReference type="NCBI Taxonomy" id="392828"/>
    <lineage>
        <taxon>Bacteria</taxon>
        <taxon>Bacillati</taxon>
        <taxon>Actinomycetota</taxon>
        <taxon>Actinomycetes</taxon>
        <taxon>Streptosporangiales</taxon>
        <taxon>Thermomonosporaceae</taxon>
        <taxon>Actinomadura</taxon>
    </lineage>
</organism>
<reference evidence="2 3" key="1">
    <citation type="submission" date="2019-08" db="EMBL/GenBank/DDBJ databases">
        <title>Actinomadura sp. nov. CYP1-5 isolated from mountain soil.</title>
        <authorList>
            <person name="Songsumanus A."/>
            <person name="Kuncharoen N."/>
            <person name="Kudo T."/>
            <person name="Yuki M."/>
            <person name="Igarashi Y."/>
            <person name="Tanasupawat S."/>
        </authorList>
    </citation>
    <scope>NUCLEOTIDE SEQUENCE [LARGE SCALE GENOMIC DNA]</scope>
    <source>
        <strain evidence="2 3">JCM 14158</strain>
    </source>
</reference>
<dbReference type="RefSeq" id="WP_067899841.1">
    <property type="nucleotide sequence ID" value="NZ_VSFG01000005.1"/>
</dbReference>
<gene>
    <name evidence="2" type="ORF">FXF69_25335</name>
</gene>